<evidence type="ECO:0000313" key="3">
    <source>
        <dbReference type="Proteomes" id="UP001596976"/>
    </source>
</evidence>
<accession>A0ABW3GY00</accession>
<gene>
    <name evidence="2" type="ORF">ACFQ0V_07350</name>
</gene>
<evidence type="ECO:0000313" key="2">
    <source>
        <dbReference type="EMBL" id="MFD0943592.1"/>
    </source>
</evidence>
<dbReference type="PROSITE" id="PS51257">
    <property type="entry name" value="PROKAR_LIPOPROTEIN"/>
    <property type="match status" value="1"/>
</dbReference>
<dbReference type="Proteomes" id="UP001596976">
    <property type="component" value="Unassembled WGS sequence"/>
</dbReference>
<proteinExistence type="predicted"/>
<dbReference type="Pfam" id="PF21101">
    <property type="entry name" value="YqgU"/>
    <property type="match status" value="1"/>
</dbReference>
<keyword evidence="3" id="KW-1185">Reference proteome</keyword>
<dbReference type="RefSeq" id="WP_381011667.1">
    <property type="nucleotide sequence ID" value="NZ_JBHTJF010000022.1"/>
</dbReference>
<dbReference type="EMBL" id="JBHTJF010000022">
    <property type="protein sequence ID" value="MFD0943592.1"/>
    <property type="molecule type" value="Genomic_DNA"/>
</dbReference>
<sequence>MKRLGVLWIILLLVSCAPKEEQLEQEKQEKVSQVHTIPSEQFHFVAGFLNDEEIVYVVREAEAFELQTFHLQSGETKSIWQSDAPIVDVLFHPAEPVLYVQTATTQYQGNLHIIQSDGQLLRTIDFEGSEIYVALNERDVETFAYTVFADDWSFDTFIYDGKERYTRWVETSPFPFPIYWKDSLYGLVEAEHPLEGSALGKFDEASKTVSIEQEGAFIAAFPKGEAMNTIKIDDDEFVYEVNEETYRVPAVSNYGSWVVPPHAWTENGQLLTLVAEERAELDELLNSWNLVAWEDGKQTVVSEGLMMQYELKCAPSGQRCLAGDRYEEILQGEEQYPWLKIE</sequence>
<organism evidence="2 3">
    <name type="scientific">Savagea faecisuis</name>
    <dbReference type="NCBI Taxonomy" id="1274803"/>
    <lineage>
        <taxon>Bacteria</taxon>
        <taxon>Bacillati</taxon>
        <taxon>Bacillota</taxon>
        <taxon>Bacilli</taxon>
        <taxon>Bacillales</taxon>
        <taxon>Caryophanaceae</taxon>
        <taxon>Savagea</taxon>
    </lineage>
</organism>
<dbReference type="InterPro" id="IPR048421">
    <property type="entry name" value="YqgU_beta-prop"/>
</dbReference>
<reference evidence="3" key="1">
    <citation type="journal article" date="2019" name="Int. J. Syst. Evol. Microbiol.">
        <title>The Global Catalogue of Microorganisms (GCM) 10K type strain sequencing project: providing services to taxonomists for standard genome sequencing and annotation.</title>
        <authorList>
            <consortium name="The Broad Institute Genomics Platform"/>
            <consortium name="The Broad Institute Genome Sequencing Center for Infectious Disease"/>
            <person name="Wu L."/>
            <person name="Ma J."/>
        </authorList>
    </citation>
    <scope>NUCLEOTIDE SEQUENCE [LARGE SCALE GENOMIC DNA]</scope>
    <source>
        <strain evidence="3">CCUG 63563</strain>
    </source>
</reference>
<evidence type="ECO:0000259" key="1">
    <source>
        <dbReference type="Pfam" id="PF21101"/>
    </source>
</evidence>
<dbReference type="SUPFAM" id="SSF69322">
    <property type="entry name" value="Tricorn protease domain 2"/>
    <property type="match status" value="1"/>
</dbReference>
<protein>
    <recommendedName>
        <fullName evidence="1">YqgU-like 6-bladed beta-propeller domain-containing protein</fullName>
    </recommendedName>
</protein>
<feature type="domain" description="YqgU-like 6-bladed beta-propeller" evidence="1">
    <location>
        <begin position="71"/>
        <end position="323"/>
    </location>
</feature>
<comment type="caution">
    <text evidence="2">The sequence shown here is derived from an EMBL/GenBank/DDBJ whole genome shotgun (WGS) entry which is preliminary data.</text>
</comment>
<name>A0ABW3GY00_9BACL</name>